<accession>A0A0L6UBC0</accession>
<organism evidence="1 2">
    <name type="scientific">Puccinia sorghi</name>
    <dbReference type="NCBI Taxonomy" id="27349"/>
    <lineage>
        <taxon>Eukaryota</taxon>
        <taxon>Fungi</taxon>
        <taxon>Dikarya</taxon>
        <taxon>Basidiomycota</taxon>
        <taxon>Pucciniomycotina</taxon>
        <taxon>Pucciniomycetes</taxon>
        <taxon>Pucciniales</taxon>
        <taxon>Pucciniaceae</taxon>
        <taxon>Puccinia</taxon>
    </lineage>
</organism>
<gene>
    <name evidence="1" type="ORF">VP01_8006g1</name>
</gene>
<name>A0A0L6UBC0_9BASI</name>
<reference evidence="1 2" key="1">
    <citation type="submission" date="2015-08" db="EMBL/GenBank/DDBJ databases">
        <title>Next Generation Sequencing and Analysis of the Genome of Puccinia sorghi L Schw, the Causal Agent of Maize Common Rust.</title>
        <authorList>
            <person name="Rochi L."/>
            <person name="Burguener G."/>
            <person name="Darino M."/>
            <person name="Turjanski A."/>
            <person name="Kreff E."/>
            <person name="Dieguez M.J."/>
            <person name="Sacco F."/>
        </authorList>
    </citation>
    <scope>NUCLEOTIDE SEQUENCE [LARGE SCALE GENOMIC DNA]</scope>
    <source>
        <strain evidence="1 2">RO10H11247</strain>
    </source>
</reference>
<protein>
    <submittedName>
        <fullName evidence="1">Uncharacterized protein</fullName>
    </submittedName>
</protein>
<dbReference type="STRING" id="27349.A0A0L6UBC0"/>
<evidence type="ECO:0000313" key="2">
    <source>
        <dbReference type="Proteomes" id="UP000037035"/>
    </source>
</evidence>
<dbReference type="EMBL" id="LAVV01013502">
    <property type="protein sequence ID" value="KNZ45557.1"/>
    <property type="molecule type" value="Genomic_DNA"/>
</dbReference>
<dbReference type="VEuPathDB" id="FungiDB:VP01_8006g1"/>
<comment type="caution">
    <text evidence="1">The sequence shown here is derived from an EMBL/GenBank/DDBJ whole genome shotgun (WGS) entry which is preliminary data.</text>
</comment>
<evidence type="ECO:0000313" key="1">
    <source>
        <dbReference type="EMBL" id="KNZ45557.1"/>
    </source>
</evidence>
<proteinExistence type="predicted"/>
<sequence>QWVSQLTQSDKTSWLPGFSQKNPQAVNMTPFLCMENLDFKQNIATKSLGDSKKIYTLLGDISITQSPISQVGRIQIPPQIFIPSPKEEDNWKKGLNLQIELPEIKMLKLMLASDNSAQGVGKVFESIIAQSSLTETDEMKDFIFEK</sequence>
<dbReference type="AlphaFoldDB" id="A0A0L6UBC0"/>
<dbReference type="Proteomes" id="UP000037035">
    <property type="component" value="Unassembled WGS sequence"/>
</dbReference>
<feature type="non-terminal residue" evidence="1">
    <location>
        <position position="1"/>
    </location>
</feature>
<keyword evidence="2" id="KW-1185">Reference proteome</keyword>